<dbReference type="Gene3D" id="1.10.3730.20">
    <property type="match status" value="1"/>
</dbReference>
<feature type="transmembrane region" description="Helical" evidence="7">
    <location>
        <begin position="155"/>
        <end position="174"/>
    </location>
</feature>
<feature type="transmembrane region" description="Helical" evidence="7">
    <location>
        <begin position="224"/>
        <end position="245"/>
    </location>
</feature>
<dbReference type="EMBL" id="CP011388">
    <property type="protein sequence ID" value="ANE45572.1"/>
    <property type="molecule type" value="Genomic_DNA"/>
</dbReference>
<comment type="subcellular location">
    <subcellularLocation>
        <location evidence="1">Cell membrane</location>
        <topology evidence="1">Multi-pass membrane protein</topology>
    </subcellularLocation>
</comment>
<feature type="transmembrane region" description="Helical" evidence="7">
    <location>
        <begin position="186"/>
        <end position="204"/>
    </location>
</feature>
<dbReference type="OrthoDB" id="1682095at2"/>
<dbReference type="Pfam" id="PF00892">
    <property type="entry name" value="EamA"/>
    <property type="match status" value="2"/>
</dbReference>
<dbReference type="Proteomes" id="UP000076927">
    <property type="component" value="Chromosome"/>
</dbReference>
<sequence>MKDPHGLKFAYLLVVLNSIILGFSFLFSKIALEHAHPLDTLTFRFAASFAGLSVPVALGFVKLNYRGKPLGKALMLSSMYPLGFFTLQAYGLQYTSSAEGGIIYAFTPIVTMIVASLFLKEATSLLQKTSIFLSVFGVVFIFMMKGSQLDLSNRTGIILLFMTCVASAGYTVMARSLSKTFSPLEMSYFMLGVGFAVFLVISVAKHAGQGTLETFFTPLTIPSFVWAIVFLGLLASLGSALTFTYVLSKIEASQMSVFANLSTIVSIAAGAIFLGEEVTWYHLLGSMMIVTGVIGTQYLGKVNLVQPKVKAEQKHVKG</sequence>
<feature type="transmembrane region" description="Helical" evidence="7">
    <location>
        <begin position="280"/>
        <end position="300"/>
    </location>
</feature>
<keyword evidence="4 7" id="KW-0812">Transmembrane</keyword>
<feature type="transmembrane region" description="Helical" evidence="7">
    <location>
        <begin position="43"/>
        <end position="61"/>
    </location>
</feature>
<dbReference type="PANTHER" id="PTHR32322">
    <property type="entry name" value="INNER MEMBRANE TRANSPORTER"/>
    <property type="match status" value="1"/>
</dbReference>
<evidence type="ECO:0000256" key="4">
    <source>
        <dbReference type="ARBA" id="ARBA00022692"/>
    </source>
</evidence>
<proteinExistence type="inferred from homology"/>
<protein>
    <submittedName>
        <fullName evidence="9">Transporter</fullName>
    </submittedName>
</protein>
<keyword evidence="10" id="KW-1185">Reference proteome</keyword>
<evidence type="ECO:0000256" key="2">
    <source>
        <dbReference type="ARBA" id="ARBA00007362"/>
    </source>
</evidence>
<name>A0A172TF44_9BACL</name>
<dbReference type="RefSeq" id="WP_068604392.1">
    <property type="nucleotide sequence ID" value="NZ_CP011388.1"/>
</dbReference>
<dbReference type="PANTHER" id="PTHR32322:SF18">
    <property type="entry name" value="S-ADENOSYLMETHIONINE_S-ADENOSYLHOMOCYSTEINE TRANSPORTER"/>
    <property type="match status" value="1"/>
</dbReference>
<keyword evidence="6 7" id="KW-0472">Membrane</keyword>
<evidence type="ECO:0000256" key="5">
    <source>
        <dbReference type="ARBA" id="ARBA00022989"/>
    </source>
</evidence>
<organism evidence="9 10">
    <name type="scientific">Paenibacillus swuensis</name>
    <dbReference type="NCBI Taxonomy" id="1178515"/>
    <lineage>
        <taxon>Bacteria</taxon>
        <taxon>Bacillati</taxon>
        <taxon>Bacillota</taxon>
        <taxon>Bacilli</taxon>
        <taxon>Bacillales</taxon>
        <taxon>Paenibacillaceae</taxon>
        <taxon>Paenibacillus</taxon>
    </lineage>
</organism>
<reference evidence="9 10" key="1">
    <citation type="submission" date="2015-01" db="EMBL/GenBank/DDBJ databases">
        <title>Paenibacillus swuensis/DY6/whole genome sequencing.</title>
        <authorList>
            <person name="Kim M.K."/>
            <person name="Srinivasan S."/>
            <person name="Lee J.-J."/>
        </authorList>
    </citation>
    <scope>NUCLEOTIDE SEQUENCE [LARGE SCALE GENOMIC DNA]</scope>
    <source>
        <strain evidence="9 10">DY6</strain>
    </source>
</reference>
<feature type="transmembrane region" description="Helical" evidence="7">
    <location>
        <begin position="257"/>
        <end position="274"/>
    </location>
</feature>
<dbReference type="AlphaFoldDB" id="A0A172TF44"/>
<accession>A0A172TF44</accession>
<evidence type="ECO:0000259" key="8">
    <source>
        <dbReference type="Pfam" id="PF00892"/>
    </source>
</evidence>
<evidence type="ECO:0000313" key="10">
    <source>
        <dbReference type="Proteomes" id="UP000076927"/>
    </source>
</evidence>
<feature type="transmembrane region" description="Helical" evidence="7">
    <location>
        <begin position="102"/>
        <end position="119"/>
    </location>
</feature>
<feature type="transmembrane region" description="Helical" evidence="7">
    <location>
        <begin position="9"/>
        <end position="31"/>
    </location>
</feature>
<dbReference type="SUPFAM" id="SSF103481">
    <property type="entry name" value="Multidrug resistance efflux transporter EmrE"/>
    <property type="match status" value="2"/>
</dbReference>
<dbReference type="STRING" id="1178515.SY83_03795"/>
<evidence type="ECO:0000256" key="7">
    <source>
        <dbReference type="SAM" id="Phobius"/>
    </source>
</evidence>
<feature type="transmembrane region" description="Helical" evidence="7">
    <location>
        <begin position="73"/>
        <end position="90"/>
    </location>
</feature>
<evidence type="ECO:0000256" key="6">
    <source>
        <dbReference type="ARBA" id="ARBA00023136"/>
    </source>
</evidence>
<feature type="domain" description="EamA" evidence="8">
    <location>
        <begin position="9"/>
        <end position="142"/>
    </location>
</feature>
<feature type="domain" description="EamA" evidence="8">
    <location>
        <begin position="155"/>
        <end position="295"/>
    </location>
</feature>
<evidence type="ECO:0000256" key="1">
    <source>
        <dbReference type="ARBA" id="ARBA00004651"/>
    </source>
</evidence>
<keyword evidence="5 7" id="KW-1133">Transmembrane helix</keyword>
<keyword evidence="3" id="KW-1003">Cell membrane</keyword>
<dbReference type="KEGG" id="pswu:SY83_03795"/>
<feature type="transmembrane region" description="Helical" evidence="7">
    <location>
        <begin position="131"/>
        <end position="149"/>
    </location>
</feature>
<dbReference type="InterPro" id="IPR050638">
    <property type="entry name" value="AA-Vitamin_Transporters"/>
</dbReference>
<comment type="similarity">
    <text evidence="2">Belongs to the EamA transporter family.</text>
</comment>
<dbReference type="GO" id="GO:0005886">
    <property type="term" value="C:plasma membrane"/>
    <property type="evidence" value="ECO:0007669"/>
    <property type="project" value="UniProtKB-SubCell"/>
</dbReference>
<dbReference type="PATRIC" id="fig|1178515.4.peg.753"/>
<dbReference type="InterPro" id="IPR000620">
    <property type="entry name" value="EamA_dom"/>
</dbReference>
<evidence type="ECO:0000256" key="3">
    <source>
        <dbReference type="ARBA" id="ARBA00022475"/>
    </source>
</evidence>
<evidence type="ECO:0000313" key="9">
    <source>
        <dbReference type="EMBL" id="ANE45572.1"/>
    </source>
</evidence>
<dbReference type="InterPro" id="IPR037185">
    <property type="entry name" value="EmrE-like"/>
</dbReference>
<gene>
    <name evidence="9" type="ORF">SY83_03795</name>
</gene>